<dbReference type="OrthoDB" id="253391at2"/>
<dbReference type="Gene3D" id="1.20.1330.10">
    <property type="entry name" value="f41 fragment of flagellin, N-terminal domain"/>
    <property type="match status" value="2"/>
</dbReference>
<dbReference type="InterPro" id="IPR001492">
    <property type="entry name" value="Flagellin"/>
</dbReference>
<proteinExistence type="predicted"/>
<keyword evidence="3" id="KW-1185">Reference proteome</keyword>
<name>A0A517SSZ2_9BACT</name>
<gene>
    <name evidence="2" type="ORF">SV7mr_17520</name>
</gene>
<evidence type="ECO:0000313" key="2">
    <source>
        <dbReference type="EMBL" id="QDT59245.1"/>
    </source>
</evidence>
<dbReference type="PANTHER" id="PTHR42792:SF1">
    <property type="entry name" value="FLAGELLAR HOOK-ASSOCIATED PROTEIN 3"/>
    <property type="match status" value="1"/>
</dbReference>
<dbReference type="AlphaFoldDB" id="A0A517SSZ2"/>
<feature type="domain" description="Flagellin N-terminal" evidence="1">
    <location>
        <begin position="8"/>
        <end position="138"/>
    </location>
</feature>
<keyword evidence="2" id="KW-0282">Flagellum</keyword>
<evidence type="ECO:0000259" key="1">
    <source>
        <dbReference type="Pfam" id="PF00669"/>
    </source>
</evidence>
<dbReference type="InterPro" id="IPR001029">
    <property type="entry name" value="Flagellin_N"/>
</dbReference>
<dbReference type="RefSeq" id="WP_145270991.1">
    <property type="nucleotide sequence ID" value="NZ_CP036272.1"/>
</dbReference>
<dbReference type="GO" id="GO:0071973">
    <property type="term" value="P:bacterial-type flagellum-dependent cell motility"/>
    <property type="evidence" value="ECO:0007669"/>
    <property type="project" value="InterPro"/>
</dbReference>
<dbReference type="GO" id="GO:0005198">
    <property type="term" value="F:structural molecule activity"/>
    <property type="evidence" value="ECO:0007669"/>
    <property type="project" value="InterPro"/>
</dbReference>
<dbReference type="Proteomes" id="UP000315003">
    <property type="component" value="Chromosome"/>
</dbReference>
<dbReference type="GO" id="GO:0009424">
    <property type="term" value="C:bacterial-type flagellum hook"/>
    <property type="evidence" value="ECO:0007669"/>
    <property type="project" value="InterPro"/>
</dbReference>
<keyword evidence="2" id="KW-0966">Cell projection</keyword>
<keyword evidence="2" id="KW-0969">Cilium</keyword>
<dbReference type="EMBL" id="CP036272">
    <property type="protein sequence ID" value="QDT59245.1"/>
    <property type="molecule type" value="Genomic_DNA"/>
</dbReference>
<dbReference type="SUPFAM" id="SSF64518">
    <property type="entry name" value="Phase 1 flagellin"/>
    <property type="match status" value="1"/>
</dbReference>
<dbReference type="PANTHER" id="PTHR42792">
    <property type="entry name" value="FLAGELLIN"/>
    <property type="match status" value="1"/>
</dbReference>
<dbReference type="NCBIfam" id="TIGR02550">
    <property type="entry name" value="flagell_flgL"/>
    <property type="match status" value="1"/>
</dbReference>
<sequence>MAFRVTANTFARNAIHFSNLQNQKLFRAQRQIASGAEFEVPSDQPLGYRQVRALQTRVSQMDSEISVIQRATSNLNASVSNLEEVNSILTNARNLVLQGIQSIEGVEREALANEAEPLLERLEAIANSQHHGEYLYGGSRSETEPFAFTAAATANHLVDAQYQGTSLRGQAHIGDALSVDMYYDGREIFGAPGRDQTLVIGTTGAAHGGGTDSLQGRMPLEVTHIATTYAAGSGVAPGTDSVAEDTIVGPMGAYTLTVIDLAGDGSSGTVALNDGTPVAFTNADTNLRVIGPGGEQVFVDTSAITAGFNGTIDIESTATLSIDNGLTTIPVTHAGDQQVVDSATGRYTTIDSTNIRRTGTDSVEFPGSSNLFQVLDGIQRDIRNQRGLSVTEYAAALNRRLGELDEIANNVLHVIGEQSSALQTMESLQTRVEDMKQAAEVEINDLQVTDFPSAVLNLETNQTMLQYTYAVTASVTSIDLISFLG</sequence>
<reference evidence="2 3" key="1">
    <citation type="submission" date="2019-02" db="EMBL/GenBank/DDBJ databases">
        <title>Deep-cultivation of Planctomycetes and their phenomic and genomic characterization uncovers novel biology.</title>
        <authorList>
            <person name="Wiegand S."/>
            <person name="Jogler M."/>
            <person name="Boedeker C."/>
            <person name="Pinto D."/>
            <person name="Vollmers J."/>
            <person name="Rivas-Marin E."/>
            <person name="Kohn T."/>
            <person name="Peeters S.H."/>
            <person name="Heuer A."/>
            <person name="Rast P."/>
            <person name="Oberbeckmann S."/>
            <person name="Bunk B."/>
            <person name="Jeske O."/>
            <person name="Meyerdierks A."/>
            <person name="Storesund J.E."/>
            <person name="Kallscheuer N."/>
            <person name="Luecker S."/>
            <person name="Lage O.M."/>
            <person name="Pohl T."/>
            <person name="Merkel B.J."/>
            <person name="Hornburger P."/>
            <person name="Mueller R.-W."/>
            <person name="Bruemmer F."/>
            <person name="Labrenz M."/>
            <person name="Spormann A.M."/>
            <person name="Op den Camp H."/>
            <person name="Overmann J."/>
            <person name="Amann R."/>
            <person name="Jetten M.S.M."/>
            <person name="Mascher T."/>
            <person name="Medema M.H."/>
            <person name="Devos D.P."/>
            <person name="Kaster A.-K."/>
            <person name="Ovreas L."/>
            <person name="Rohde M."/>
            <person name="Galperin M.Y."/>
            <person name="Jogler C."/>
        </authorList>
    </citation>
    <scope>NUCLEOTIDE SEQUENCE [LARGE SCALE GENOMIC DNA]</scope>
    <source>
        <strain evidence="2 3">SV_7m_r</strain>
    </source>
</reference>
<accession>A0A517SSZ2</accession>
<protein>
    <submittedName>
        <fullName evidence="2">Flagellar hook-associated protein FlgL</fullName>
    </submittedName>
</protein>
<dbReference type="InterPro" id="IPR013384">
    <property type="entry name" value="Flagell_FlgL"/>
</dbReference>
<organism evidence="2 3">
    <name type="scientific">Stieleria bergensis</name>
    <dbReference type="NCBI Taxonomy" id="2528025"/>
    <lineage>
        <taxon>Bacteria</taxon>
        <taxon>Pseudomonadati</taxon>
        <taxon>Planctomycetota</taxon>
        <taxon>Planctomycetia</taxon>
        <taxon>Pirellulales</taxon>
        <taxon>Pirellulaceae</taxon>
        <taxon>Stieleria</taxon>
    </lineage>
</organism>
<evidence type="ECO:0000313" key="3">
    <source>
        <dbReference type="Proteomes" id="UP000315003"/>
    </source>
</evidence>
<dbReference type="Pfam" id="PF00669">
    <property type="entry name" value="Flagellin_N"/>
    <property type="match status" value="1"/>
</dbReference>